<accession>A0A5C6AF63</accession>
<evidence type="ECO:0000256" key="1">
    <source>
        <dbReference type="SAM" id="MobiDB-lite"/>
    </source>
</evidence>
<feature type="region of interest" description="Disordered" evidence="1">
    <location>
        <begin position="256"/>
        <end position="302"/>
    </location>
</feature>
<evidence type="ECO:0000313" key="5">
    <source>
        <dbReference type="Proteomes" id="UP000317421"/>
    </source>
</evidence>
<dbReference type="Gene3D" id="3.30.700.10">
    <property type="entry name" value="Glycoprotein, Type 4 Pilin"/>
    <property type="match status" value="1"/>
</dbReference>
<dbReference type="RefSeq" id="WP_146444613.1">
    <property type="nucleotide sequence ID" value="NZ_SJPR01000002.1"/>
</dbReference>
<dbReference type="PANTHER" id="PTHR30093:SF2">
    <property type="entry name" value="TYPE II SECRETION SYSTEM PROTEIN H"/>
    <property type="match status" value="1"/>
</dbReference>
<keyword evidence="5" id="KW-1185">Reference proteome</keyword>
<feature type="domain" description="DUF1559" evidence="3">
    <location>
        <begin position="45"/>
        <end position="337"/>
    </location>
</feature>
<feature type="compositionally biased region" description="Polar residues" evidence="1">
    <location>
        <begin position="257"/>
        <end position="271"/>
    </location>
</feature>
<dbReference type="InterPro" id="IPR045584">
    <property type="entry name" value="Pilin-like"/>
</dbReference>
<evidence type="ECO:0000313" key="4">
    <source>
        <dbReference type="EMBL" id="TWT97701.1"/>
    </source>
</evidence>
<comment type="caution">
    <text evidence="4">The sequence shown here is derived from an EMBL/GenBank/DDBJ whole genome shotgun (WGS) entry which is preliminary data.</text>
</comment>
<dbReference type="Proteomes" id="UP000317421">
    <property type="component" value="Unassembled WGS sequence"/>
</dbReference>
<keyword evidence="2" id="KW-0812">Transmembrane</keyword>
<dbReference type="Pfam" id="PF07963">
    <property type="entry name" value="N_methyl"/>
    <property type="match status" value="1"/>
</dbReference>
<name>A0A5C6AF63_9BACT</name>
<keyword evidence="2" id="KW-1133">Transmembrane helix</keyword>
<protein>
    <submittedName>
        <fullName evidence="4">Type II secretion system protein G</fullName>
    </submittedName>
</protein>
<gene>
    <name evidence="4" type="primary">pulG_4</name>
    <name evidence="4" type="ORF">Pla108_18530</name>
</gene>
<dbReference type="NCBIfam" id="TIGR02532">
    <property type="entry name" value="IV_pilin_GFxxxE"/>
    <property type="match status" value="1"/>
</dbReference>
<dbReference type="SUPFAM" id="SSF54523">
    <property type="entry name" value="Pili subunits"/>
    <property type="match status" value="1"/>
</dbReference>
<proteinExistence type="predicted"/>
<organism evidence="4 5">
    <name type="scientific">Botrimarina colliarenosi</name>
    <dbReference type="NCBI Taxonomy" id="2528001"/>
    <lineage>
        <taxon>Bacteria</taxon>
        <taxon>Pseudomonadati</taxon>
        <taxon>Planctomycetota</taxon>
        <taxon>Planctomycetia</taxon>
        <taxon>Pirellulales</taxon>
        <taxon>Lacipirellulaceae</taxon>
        <taxon>Botrimarina</taxon>
    </lineage>
</organism>
<dbReference type="AlphaFoldDB" id="A0A5C6AF63"/>
<dbReference type="OrthoDB" id="255344at2"/>
<sequence>MPPDAATRRSAPYRLSRFAAFTLVELLVVIAIIGVLVALLLPAVQAAREAGRRTQCVNHLKQMALAAMNHVADHGHYPTGGWGYRWVGDADSGYGGNQPGSWAYNLLAYTDNQPLRDLGHGVVSNYVLGLEASLESRAEMVQLVTTALPLFNCPSKRPLTTHLLVDSTFPVLAFNAQDCEVGSCYVARSDYRACAGNRSRADNVGPAPGTIKPFLEGPVPTSYNGVIYRRSEVSVAHVTDGTSHTVLAGEKALHPNNYLTGTDSSDDQSLYTGHDQDNSGNTGEGGAITIAQPYPPVKDGSADKSVHRFRFGAAHPTTFQMAFCDGSAHTYGYDVDPDVFALLGGRNDGD</sequence>
<dbReference type="InterPro" id="IPR012902">
    <property type="entry name" value="N_methyl_site"/>
</dbReference>
<evidence type="ECO:0000259" key="3">
    <source>
        <dbReference type="Pfam" id="PF07596"/>
    </source>
</evidence>
<dbReference type="PANTHER" id="PTHR30093">
    <property type="entry name" value="GENERAL SECRETION PATHWAY PROTEIN G"/>
    <property type="match status" value="1"/>
</dbReference>
<evidence type="ECO:0000256" key="2">
    <source>
        <dbReference type="SAM" id="Phobius"/>
    </source>
</evidence>
<feature type="transmembrane region" description="Helical" evidence="2">
    <location>
        <begin position="20"/>
        <end position="44"/>
    </location>
</feature>
<reference evidence="4 5" key="1">
    <citation type="submission" date="2019-02" db="EMBL/GenBank/DDBJ databases">
        <title>Deep-cultivation of Planctomycetes and their phenomic and genomic characterization uncovers novel biology.</title>
        <authorList>
            <person name="Wiegand S."/>
            <person name="Jogler M."/>
            <person name="Boedeker C."/>
            <person name="Pinto D."/>
            <person name="Vollmers J."/>
            <person name="Rivas-Marin E."/>
            <person name="Kohn T."/>
            <person name="Peeters S.H."/>
            <person name="Heuer A."/>
            <person name="Rast P."/>
            <person name="Oberbeckmann S."/>
            <person name="Bunk B."/>
            <person name="Jeske O."/>
            <person name="Meyerdierks A."/>
            <person name="Storesund J.E."/>
            <person name="Kallscheuer N."/>
            <person name="Luecker S."/>
            <person name="Lage O.M."/>
            <person name="Pohl T."/>
            <person name="Merkel B.J."/>
            <person name="Hornburger P."/>
            <person name="Mueller R.-W."/>
            <person name="Bruemmer F."/>
            <person name="Labrenz M."/>
            <person name="Spormann A.M."/>
            <person name="Op Den Camp H."/>
            <person name="Overmann J."/>
            <person name="Amann R."/>
            <person name="Jetten M.S.M."/>
            <person name="Mascher T."/>
            <person name="Medema M.H."/>
            <person name="Devos D.P."/>
            <person name="Kaster A.-K."/>
            <person name="Ovreas L."/>
            <person name="Rohde M."/>
            <person name="Galperin M.Y."/>
            <person name="Jogler C."/>
        </authorList>
    </citation>
    <scope>NUCLEOTIDE SEQUENCE [LARGE SCALE GENOMIC DNA]</scope>
    <source>
        <strain evidence="4 5">Pla108</strain>
    </source>
</reference>
<dbReference type="InterPro" id="IPR011453">
    <property type="entry name" value="DUF1559"/>
</dbReference>
<keyword evidence="2" id="KW-0472">Membrane</keyword>
<dbReference type="Pfam" id="PF07596">
    <property type="entry name" value="SBP_bac_10"/>
    <property type="match status" value="1"/>
</dbReference>
<dbReference type="EMBL" id="SJPR01000002">
    <property type="protein sequence ID" value="TWT97701.1"/>
    <property type="molecule type" value="Genomic_DNA"/>
</dbReference>